<dbReference type="Gene3D" id="1.10.10.10">
    <property type="entry name" value="Winged helix-like DNA-binding domain superfamily/Winged helix DNA-binding domain"/>
    <property type="match status" value="4"/>
</dbReference>
<evidence type="ECO:0000256" key="5">
    <source>
        <dbReference type="ARBA" id="ARBA00022490"/>
    </source>
</evidence>
<evidence type="ECO:0000256" key="6">
    <source>
        <dbReference type="HAMAP-Rule" id="MF_01114"/>
    </source>
</evidence>
<protein>
    <recommendedName>
        <fullName evidence="4 6">Regulatory protein RecX</fullName>
    </recommendedName>
</protein>
<dbReference type="GO" id="GO:0005737">
    <property type="term" value="C:cytoplasm"/>
    <property type="evidence" value="ECO:0007669"/>
    <property type="project" value="UniProtKB-SubCell"/>
</dbReference>
<evidence type="ECO:0000256" key="3">
    <source>
        <dbReference type="ARBA" id="ARBA00009695"/>
    </source>
</evidence>
<keyword evidence="5 6" id="KW-0963">Cytoplasm</keyword>
<dbReference type="InterPro" id="IPR036388">
    <property type="entry name" value="WH-like_DNA-bd_sf"/>
</dbReference>
<dbReference type="PANTHER" id="PTHR33602:SF1">
    <property type="entry name" value="REGULATORY PROTEIN RECX FAMILY PROTEIN"/>
    <property type="match status" value="1"/>
</dbReference>
<dbReference type="Proteomes" id="UP000025245">
    <property type="component" value="Chromosome"/>
</dbReference>
<dbReference type="Proteomes" id="UP000269148">
    <property type="component" value="Unassembled WGS sequence"/>
</dbReference>
<dbReference type="GeneID" id="35765720"/>
<proteinExistence type="inferred from homology"/>
<dbReference type="EMBL" id="CP007586">
    <property type="protein sequence ID" value="AHY15293.1"/>
    <property type="molecule type" value="Genomic_DNA"/>
</dbReference>
<evidence type="ECO:0000313" key="9">
    <source>
        <dbReference type="EMBL" id="AHY15293.1"/>
    </source>
</evidence>
<dbReference type="SMR" id="A0A3L8GMP8"/>
<dbReference type="Pfam" id="PF02631">
    <property type="entry name" value="RecX_HTH2"/>
    <property type="match status" value="1"/>
</dbReference>
<evidence type="ECO:0000256" key="1">
    <source>
        <dbReference type="ARBA" id="ARBA00003529"/>
    </source>
</evidence>
<dbReference type="InterPro" id="IPR053925">
    <property type="entry name" value="RecX_HTH_3rd"/>
</dbReference>
<accession>A0A3L8GMP8</accession>
<keyword evidence="11" id="KW-1185">Reference proteome</keyword>
<comment type="similarity">
    <text evidence="3 6">Belongs to the RecX family.</text>
</comment>
<dbReference type="NCBIfam" id="NF010733">
    <property type="entry name" value="PRK14135.1"/>
    <property type="match status" value="1"/>
</dbReference>
<dbReference type="EMBL" id="QLQD01000027">
    <property type="protein sequence ID" value="RLU58229.1"/>
    <property type="molecule type" value="Genomic_DNA"/>
</dbReference>
<dbReference type="Pfam" id="PF21981">
    <property type="entry name" value="RecX_HTH3"/>
    <property type="match status" value="1"/>
</dbReference>
<comment type="function">
    <text evidence="1 6">Modulates RecA activity.</text>
</comment>
<dbReference type="GO" id="GO:0006282">
    <property type="term" value="P:regulation of DNA repair"/>
    <property type="evidence" value="ECO:0007669"/>
    <property type="project" value="UniProtKB-UniRule"/>
</dbReference>
<dbReference type="STRING" id="1346.BMF34_02335"/>
<dbReference type="AlphaFoldDB" id="A0A3L8GMP8"/>
<gene>
    <name evidence="6 9" type="primary">recX</name>
    <name evidence="10" type="ORF">DIY07_02385</name>
    <name evidence="9" type="ORF">DQ08_02195</name>
</gene>
<dbReference type="KEGG" id="siz:SI82_02450"/>
<evidence type="ECO:0000256" key="2">
    <source>
        <dbReference type="ARBA" id="ARBA00004496"/>
    </source>
</evidence>
<comment type="subcellular location">
    <subcellularLocation>
        <location evidence="2 6">Cytoplasm</location>
    </subcellularLocation>
</comment>
<reference evidence="9 11" key="1">
    <citation type="journal article" date="2014" name="Genome Announc.">
        <title>Complete Genome Sequence of a Virulent Strain, Streptococcus iniae ISET0901, Isolated from Diseased Tilapia.</title>
        <authorList>
            <person name="Pridgeon J.W."/>
            <person name="Zhang D."/>
            <person name="Zhang L."/>
        </authorList>
    </citation>
    <scope>NUCLEOTIDE SEQUENCE [LARGE SCALE GENOMIC DNA]</scope>
    <source>
        <strain evidence="9 11">ISET0901</strain>
    </source>
</reference>
<dbReference type="KEGG" id="siq:DQ08_02195"/>
<organism evidence="10 12">
    <name type="scientific">Streptococcus iniae</name>
    <name type="common">Streptococcus shiloi</name>
    <dbReference type="NCBI Taxonomy" id="1346"/>
    <lineage>
        <taxon>Bacteria</taxon>
        <taxon>Bacillati</taxon>
        <taxon>Bacillota</taxon>
        <taxon>Bacilli</taxon>
        <taxon>Lactobacillales</taxon>
        <taxon>Streptococcaceae</taxon>
        <taxon>Streptococcus</taxon>
    </lineage>
</organism>
<name>A0A3L8GMP8_STRIN</name>
<dbReference type="OrthoDB" id="5421057at2"/>
<evidence type="ECO:0000313" key="12">
    <source>
        <dbReference type="Proteomes" id="UP000269148"/>
    </source>
</evidence>
<evidence type="ECO:0000259" key="7">
    <source>
        <dbReference type="Pfam" id="PF02631"/>
    </source>
</evidence>
<dbReference type="RefSeq" id="WP_003100869.1">
    <property type="nucleotide sequence ID" value="NZ_CP010783.1"/>
</dbReference>
<feature type="domain" description="RecX second three-helical" evidence="7">
    <location>
        <begin position="104"/>
        <end position="145"/>
    </location>
</feature>
<evidence type="ECO:0000313" key="11">
    <source>
        <dbReference type="Proteomes" id="UP000025245"/>
    </source>
</evidence>
<dbReference type="InterPro" id="IPR053924">
    <property type="entry name" value="RecX_HTH_2nd"/>
</dbReference>
<dbReference type="InterPro" id="IPR003783">
    <property type="entry name" value="Regulatory_RecX"/>
</dbReference>
<dbReference type="PANTHER" id="PTHR33602">
    <property type="entry name" value="REGULATORY PROTEIN RECX FAMILY PROTEIN"/>
    <property type="match status" value="1"/>
</dbReference>
<evidence type="ECO:0000259" key="8">
    <source>
        <dbReference type="Pfam" id="PF21981"/>
    </source>
</evidence>
<dbReference type="KEGG" id="sio:DW64_02180"/>
<evidence type="ECO:0000313" key="10">
    <source>
        <dbReference type="EMBL" id="RLU58229.1"/>
    </source>
</evidence>
<evidence type="ECO:0000256" key="4">
    <source>
        <dbReference type="ARBA" id="ARBA00018111"/>
    </source>
</evidence>
<sequence>MKISKIEKKKRLYLLELDDSEQLYITEDTIVRFMLSKGMTISPETLTEIKSFSQFSYGKNLAIYFISFQVRTKKEVKDYLIKHEISKEYLDKILSSLEEDKWIDDTKYVTSYLNQNALNGDKGPAVIKQKLLQKGISLSDITDALVNLDFYPLAEKVAGKTLKKYQNKLPSKALEEKVIQTLVNKGFSYEQAKSVSQDLAIEEDHEQSQSLLEKELDKQWRKYSRKYEGHELKQKLFQSLYRKGFNSDSISQILRDYL</sequence>
<reference evidence="10 12" key="2">
    <citation type="submission" date="2018-06" db="EMBL/GenBank/DDBJ databases">
        <title>Mutators as drivers of adaptation in pathogenic bacteria and a risk factor for host jumps and vaccine escape.</title>
        <authorList>
            <person name="Barnes A.C."/>
            <person name="Silayeva O."/>
        </authorList>
    </citation>
    <scope>NUCLEOTIDE SEQUENCE [LARGE SCALE GENOMIC DNA]</scope>
    <source>
        <strain evidence="10 12">QMA0445</strain>
    </source>
</reference>
<feature type="domain" description="RecX third three-helical" evidence="8">
    <location>
        <begin position="207"/>
        <end position="254"/>
    </location>
</feature>
<dbReference type="HAMAP" id="MF_01114">
    <property type="entry name" value="RecX"/>
    <property type="match status" value="1"/>
</dbReference>